<feature type="compositionally biased region" description="Polar residues" evidence="1">
    <location>
        <begin position="38"/>
        <end position="48"/>
    </location>
</feature>
<accession>A0A9Q3GEU3</accession>
<feature type="domain" description="Retrotransposon gag" evidence="2">
    <location>
        <begin position="136"/>
        <end position="230"/>
    </location>
</feature>
<evidence type="ECO:0000313" key="3">
    <source>
        <dbReference type="EMBL" id="MBW0465008.1"/>
    </source>
</evidence>
<keyword evidence="4" id="KW-1185">Reference proteome</keyword>
<protein>
    <recommendedName>
        <fullName evidence="2">Retrotransposon gag domain-containing protein</fullName>
    </recommendedName>
</protein>
<evidence type="ECO:0000259" key="2">
    <source>
        <dbReference type="Pfam" id="PF03732"/>
    </source>
</evidence>
<reference evidence="3" key="1">
    <citation type="submission" date="2021-03" db="EMBL/GenBank/DDBJ databases">
        <title>Draft genome sequence of rust myrtle Austropuccinia psidii MF-1, a brazilian biotype.</title>
        <authorList>
            <person name="Quecine M.C."/>
            <person name="Pachon D.M.R."/>
            <person name="Bonatelli M.L."/>
            <person name="Correr F.H."/>
            <person name="Franceschini L.M."/>
            <person name="Leite T.F."/>
            <person name="Margarido G.R.A."/>
            <person name="Almeida C.A."/>
            <person name="Ferrarezi J.A."/>
            <person name="Labate C.A."/>
        </authorList>
    </citation>
    <scope>NUCLEOTIDE SEQUENCE</scope>
    <source>
        <strain evidence="3">MF-1</strain>
    </source>
</reference>
<dbReference type="EMBL" id="AVOT02000931">
    <property type="protein sequence ID" value="MBW0465008.1"/>
    <property type="molecule type" value="Genomic_DNA"/>
</dbReference>
<feature type="region of interest" description="Disordered" evidence="1">
    <location>
        <begin position="1"/>
        <end position="48"/>
    </location>
</feature>
<dbReference type="InterPro" id="IPR005162">
    <property type="entry name" value="Retrotrans_gag_dom"/>
</dbReference>
<dbReference type="AlphaFoldDB" id="A0A9Q3GEU3"/>
<gene>
    <name evidence="3" type="ORF">O181_004723</name>
</gene>
<feature type="compositionally biased region" description="Basic and acidic residues" evidence="1">
    <location>
        <begin position="1"/>
        <end position="12"/>
    </location>
</feature>
<sequence length="251" mass="28465">MEGEASSRRGGEAEDEEGEESEENEVAAALEGAPKASEASNLDPSNQPLFSQAEQNFLKMMEQMTQFMGHLTQAVSPRDTSRAPAFKAPSMKAPDSFDGIKAYKLKGFVKSCPLNFHNDPESFFSDRKKVFYPNYFLTDRAQKWIKPYLSNIFNEDPSFLLSNWQLFEAQLFNISGDTNEVRKAEQELDNLRMKESGQVSLCIADFRSLMSRIGHWGERAYIHVYRRGLASRLLDQLASHPGNFDSLQEPM</sequence>
<proteinExistence type="predicted"/>
<evidence type="ECO:0000313" key="4">
    <source>
        <dbReference type="Proteomes" id="UP000765509"/>
    </source>
</evidence>
<feature type="compositionally biased region" description="Acidic residues" evidence="1">
    <location>
        <begin position="13"/>
        <end position="25"/>
    </location>
</feature>
<comment type="caution">
    <text evidence="3">The sequence shown here is derived from an EMBL/GenBank/DDBJ whole genome shotgun (WGS) entry which is preliminary data.</text>
</comment>
<dbReference type="OrthoDB" id="4847360at2759"/>
<dbReference type="Proteomes" id="UP000765509">
    <property type="component" value="Unassembled WGS sequence"/>
</dbReference>
<name>A0A9Q3GEU3_9BASI</name>
<dbReference type="Pfam" id="PF03732">
    <property type="entry name" value="Retrotrans_gag"/>
    <property type="match status" value="1"/>
</dbReference>
<evidence type="ECO:0000256" key="1">
    <source>
        <dbReference type="SAM" id="MobiDB-lite"/>
    </source>
</evidence>
<organism evidence="3 4">
    <name type="scientific">Austropuccinia psidii MF-1</name>
    <dbReference type="NCBI Taxonomy" id="1389203"/>
    <lineage>
        <taxon>Eukaryota</taxon>
        <taxon>Fungi</taxon>
        <taxon>Dikarya</taxon>
        <taxon>Basidiomycota</taxon>
        <taxon>Pucciniomycotina</taxon>
        <taxon>Pucciniomycetes</taxon>
        <taxon>Pucciniales</taxon>
        <taxon>Sphaerophragmiaceae</taxon>
        <taxon>Austropuccinia</taxon>
    </lineage>
</organism>